<feature type="transmembrane region" description="Helical" evidence="7">
    <location>
        <begin position="140"/>
        <end position="157"/>
    </location>
</feature>
<keyword evidence="3" id="KW-1003">Cell membrane</keyword>
<organism evidence="8 9">
    <name type="scientific">Pararoseomonas baculiformis</name>
    <dbReference type="NCBI Taxonomy" id="2820812"/>
    <lineage>
        <taxon>Bacteria</taxon>
        <taxon>Pseudomonadati</taxon>
        <taxon>Pseudomonadota</taxon>
        <taxon>Alphaproteobacteria</taxon>
        <taxon>Acetobacterales</taxon>
        <taxon>Acetobacteraceae</taxon>
        <taxon>Pararoseomonas</taxon>
    </lineage>
</organism>
<evidence type="ECO:0000256" key="4">
    <source>
        <dbReference type="ARBA" id="ARBA00022692"/>
    </source>
</evidence>
<feature type="transmembrane region" description="Helical" evidence="7">
    <location>
        <begin position="76"/>
        <end position="96"/>
    </location>
</feature>
<feature type="transmembrane region" description="Helical" evidence="7">
    <location>
        <begin position="163"/>
        <end position="178"/>
    </location>
</feature>
<dbReference type="InterPro" id="IPR003370">
    <property type="entry name" value="Chromate_transpt"/>
</dbReference>
<evidence type="ECO:0000256" key="5">
    <source>
        <dbReference type="ARBA" id="ARBA00022989"/>
    </source>
</evidence>
<dbReference type="PANTHER" id="PTHR43663:SF1">
    <property type="entry name" value="CHROMATE TRANSPORTER"/>
    <property type="match status" value="1"/>
</dbReference>
<proteinExistence type="inferred from homology"/>
<name>A0ABS4A8B3_9PROT</name>
<comment type="caution">
    <text evidence="8">The sequence shown here is derived from an EMBL/GenBank/DDBJ whole genome shotgun (WGS) entry which is preliminary data.</text>
</comment>
<feature type="transmembrane region" description="Helical" evidence="7">
    <location>
        <begin position="108"/>
        <end position="133"/>
    </location>
</feature>
<comment type="similarity">
    <text evidence="2">Belongs to the chromate ion transporter (CHR) (TC 2.A.51) family.</text>
</comment>
<protein>
    <submittedName>
        <fullName evidence="8">Chromate transporter</fullName>
    </submittedName>
</protein>
<keyword evidence="5 7" id="KW-1133">Transmembrane helix</keyword>
<dbReference type="Pfam" id="PF02417">
    <property type="entry name" value="Chromate_transp"/>
    <property type="match status" value="1"/>
</dbReference>
<evidence type="ECO:0000313" key="9">
    <source>
        <dbReference type="Proteomes" id="UP000681594"/>
    </source>
</evidence>
<keyword evidence="9" id="KW-1185">Reference proteome</keyword>
<gene>
    <name evidence="8" type="ORF">J8J14_00475</name>
</gene>
<dbReference type="EMBL" id="JAGIZB010000001">
    <property type="protein sequence ID" value="MBP0443238.1"/>
    <property type="molecule type" value="Genomic_DNA"/>
</dbReference>
<dbReference type="InterPro" id="IPR052518">
    <property type="entry name" value="CHR_Transporter"/>
</dbReference>
<dbReference type="RefSeq" id="WP_209377458.1">
    <property type="nucleotide sequence ID" value="NZ_JAGIZB010000001.1"/>
</dbReference>
<evidence type="ECO:0000256" key="6">
    <source>
        <dbReference type="ARBA" id="ARBA00023136"/>
    </source>
</evidence>
<dbReference type="Proteomes" id="UP000681594">
    <property type="component" value="Unassembled WGS sequence"/>
</dbReference>
<reference evidence="8 9" key="1">
    <citation type="submission" date="2021-03" db="EMBL/GenBank/DDBJ databases">
        <authorList>
            <person name="So Y."/>
        </authorList>
    </citation>
    <scope>NUCLEOTIDE SEQUENCE [LARGE SCALE GENOMIC DNA]</scope>
    <source>
        <strain evidence="8 9">SSH11</strain>
    </source>
</reference>
<evidence type="ECO:0000313" key="8">
    <source>
        <dbReference type="EMBL" id="MBP0443238.1"/>
    </source>
</evidence>
<keyword evidence="4 7" id="KW-0812">Transmembrane</keyword>
<feature type="transmembrane region" description="Helical" evidence="7">
    <location>
        <begin position="49"/>
        <end position="69"/>
    </location>
</feature>
<evidence type="ECO:0000256" key="2">
    <source>
        <dbReference type="ARBA" id="ARBA00005262"/>
    </source>
</evidence>
<evidence type="ECO:0000256" key="7">
    <source>
        <dbReference type="SAM" id="Phobius"/>
    </source>
</evidence>
<evidence type="ECO:0000256" key="1">
    <source>
        <dbReference type="ARBA" id="ARBA00004651"/>
    </source>
</evidence>
<accession>A0ABS4A8B3</accession>
<keyword evidence="6 7" id="KW-0472">Membrane</keyword>
<sequence>MNPLAGDIFFFFLKLSLLAVGGANAAVPEMHREVVELRGWMTDASFSQGYALASAAPGPNVLFVAVIGYHVAGWQGLVASLLGFLGPTFILAWGVATLTQRLAGDWRLAALRAGLVPVAIGLILATGLVTGAAAARGSGIEVAVAVLITLASALFTWRSNHTPLWALGAGGVLGLLLLR</sequence>
<dbReference type="PANTHER" id="PTHR43663">
    <property type="entry name" value="CHROMATE TRANSPORT PROTEIN-RELATED"/>
    <property type="match status" value="1"/>
</dbReference>
<comment type="subcellular location">
    <subcellularLocation>
        <location evidence="1">Cell membrane</location>
        <topology evidence="1">Multi-pass membrane protein</topology>
    </subcellularLocation>
</comment>
<evidence type="ECO:0000256" key="3">
    <source>
        <dbReference type="ARBA" id="ARBA00022475"/>
    </source>
</evidence>